<feature type="region of interest" description="Disordered" evidence="5">
    <location>
        <begin position="67"/>
        <end position="89"/>
    </location>
</feature>
<feature type="compositionally biased region" description="Basic and acidic residues" evidence="5">
    <location>
        <begin position="67"/>
        <end position="78"/>
    </location>
</feature>
<dbReference type="OrthoDB" id="512667at2759"/>
<dbReference type="RefSeq" id="XP_030547717.1">
    <property type="nucleotide sequence ID" value="XM_030691857.1"/>
</dbReference>
<dbReference type="AlphaFoldDB" id="A0A8B8QN88"/>
<evidence type="ECO:0000313" key="9">
    <source>
        <dbReference type="RefSeq" id="XP_048135516.1"/>
    </source>
</evidence>
<dbReference type="PANTHER" id="PTHR20922">
    <property type="entry name" value="DNL-TYPE ZINC FINGER PROTEIN"/>
    <property type="match status" value="1"/>
</dbReference>
<sequence length="186" mass="20594">MAAAGVGKMLQRRILSLFASNRARNLPPTEASQHMLPSASTLFSRHNLFERSLKTQAEAIVDWKKQVRGKRNTDKQEQESNDNSEGKYSVVSNLKTSSRHDLALVFTCKVCETRSVKTACRESYEKGVVVVRCSGCNNLHLIADRLGWFGEPGSVEDLLAARGEEIKKGSVDTLNLTLEDLAGTRN</sequence>
<evidence type="ECO:0000313" key="7">
    <source>
        <dbReference type="Proteomes" id="UP000827889"/>
    </source>
</evidence>
<evidence type="ECO:0000256" key="4">
    <source>
        <dbReference type="PROSITE-ProRule" id="PRU00834"/>
    </source>
</evidence>
<dbReference type="PROSITE" id="PS51501">
    <property type="entry name" value="ZF_DNL"/>
    <property type="match status" value="1"/>
</dbReference>
<dbReference type="GO" id="GO:0008270">
    <property type="term" value="F:zinc ion binding"/>
    <property type="evidence" value="ECO:0007669"/>
    <property type="project" value="UniProtKB-KW"/>
</dbReference>
<dbReference type="KEGG" id="rarg:115753300"/>
<dbReference type="InterPro" id="IPR024158">
    <property type="entry name" value="Mt_import_TIM15"/>
</dbReference>
<dbReference type="RefSeq" id="XP_048135516.1">
    <property type="nucleotide sequence ID" value="XM_048279559.1"/>
</dbReference>
<evidence type="ECO:0000256" key="2">
    <source>
        <dbReference type="ARBA" id="ARBA00022771"/>
    </source>
</evidence>
<accession>A0A8B8QN88</accession>
<organism evidence="7 8">
    <name type="scientific">Rhodamnia argentea</name>
    <dbReference type="NCBI Taxonomy" id="178133"/>
    <lineage>
        <taxon>Eukaryota</taxon>
        <taxon>Viridiplantae</taxon>
        <taxon>Streptophyta</taxon>
        <taxon>Embryophyta</taxon>
        <taxon>Tracheophyta</taxon>
        <taxon>Spermatophyta</taxon>
        <taxon>Magnoliopsida</taxon>
        <taxon>eudicotyledons</taxon>
        <taxon>Gunneridae</taxon>
        <taxon>Pentapetalae</taxon>
        <taxon>rosids</taxon>
        <taxon>malvids</taxon>
        <taxon>Myrtales</taxon>
        <taxon>Myrtaceae</taxon>
        <taxon>Myrtoideae</taxon>
        <taxon>Myrteae</taxon>
        <taxon>Australasian group</taxon>
        <taxon>Rhodamnia</taxon>
    </lineage>
</organism>
<dbReference type="GO" id="GO:0051087">
    <property type="term" value="F:protein-folding chaperone binding"/>
    <property type="evidence" value="ECO:0007669"/>
    <property type="project" value="TreeGrafter"/>
</dbReference>
<dbReference type="GO" id="GO:0006457">
    <property type="term" value="P:protein folding"/>
    <property type="evidence" value="ECO:0007669"/>
    <property type="project" value="TreeGrafter"/>
</dbReference>
<evidence type="ECO:0000259" key="6">
    <source>
        <dbReference type="PROSITE" id="PS51501"/>
    </source>
</evidence>
<protein>
    <submittedName>
        <fullName evidence="8 9">DNL-type zinc finger protein</fullName>
    </submittedName>
</protein>
<dbReference type="Pfam" id="PF05180">
    <property type="entry name" value="zf-DNL"/>
    <property type="match status" value="1"/>
</dbReference>
<dbReference type="PANTHER" id="PTHR20922:SF13">
    <property type="entry name" value="DNL-TYPE ZINC FINGER PROTEIN"/>
    <property type="match status" value="1"/>
</dbReference>
<name>A0A8B8QN88_9MYRT</name>
<dbReference type="Proteomes" id="UP000827889">
    <property type="component" value="Chromosome 5"/>
</dbReference>
<keyword evidence="3" id="KW-0862">Zinc</keyword>
<keyword evidence="7" id="KW-1185">Reference proteome</keyword>
<evidence type="ECO:0000313" key="8">
    <source>
        <dbReference type="RefSeq" id="XP_030547717.1"/>
    </source>
</evidence>
<dbReference type="GO" id="GO:0030150">
    <property type="term" value="P:protein import into mitochondrial matrix"/>
    <property type="evidence" value="ECO:0007669"/>
    <property type="project" value="TreeGrafter"/>
</dbReference>
<evidence type="ECO:0000256" key="1">
    <source>
        <dbReference type="ARBA" id="ARBA00022723"/>
    </source>
</evidence>
<proteinExistence type="predicted"/>
<evidence type="ECO:0000256" key="5">
    <source>
        <dbReference type="SAM" id="MobiDB-lite"/>
    </source>
</evidence>
<dbReference type="InterPro" id="IPR007853">
    <property type="entry name" value="Znf_DNL-typ"/>
</dbReference>
<dbReference type="GO" id="GO:0005739">
    <property type="term" value="C:mitochondrion"/>
    <property type="evidence" value="ECO:0007669"/>
    <property type="project" value="TreeGrafter"/>
</dbReference>
<evidence type="ECO:0000256" key="3">
    <source>
        <dbReference type="ARBA" id="ARBA00022833"/>
    </source>
</evidence>
<reference evidence="8" key="1">
    <citation type="submission" date="2025-04" db="UniProtKB">
        <authorList>
            <consortium name="RefSeq"/>
        </authorList>
    </citation>
    <scope>IDENTIFICATION</scope>
    <source>
        <tissue evidence="9">Leaf</tissue>
    </source>
</reference>
<feature type="domain" description="DNL-type" evidence="6">
    <location>
        <begin position="97"/>
        <end position="186"/>
    </location>
</feature>
<dbReference type="GeneID" id="115753300"/>
<keyword evidence="1" id="KW-0479">Metal-binding</keyword>
<keyword evidence="2 4" id="KW-0863">Zinc-finger</keyword>
<gene>
    <name evidence="8 9" type="primary">LOC115753300</name>
</gene>
<dbReference type="GO" id="GO:0050821">
    <property type="term" value="P:protein stabilization"/>
    <property type="evidence" value="ECO:0007669"/>
    <property type="project" value="TreeGrafter"/>
</dbReference>